<organism evidence="3 4">
    <name type="scientific">Fusobacterium periodonticum ATCC 33693</name>
    <dbReference type="NCBI Taxonomy" id="546275"/>
    <lineage>
        <taxon>Bacteria</taxon>
        <taxon>Fusobacteriati</taxon>
        <taxon>Fusobacteriota</taxon>
        <taxon>Fusobacteriia</taxon>
        <taxon>Fusobacteriales</taxon>
        <taxon>Fusobacteriaceae</taxon>
        <taxon>Fusobacterium</taxon>
    </lineage>
</organism>
<sequence>MVFIKYFLIFAFSVIIVLTKLFLGGIEMNDIVHNEGNGFYIYDDNKEILARLEYKKNGNTLIFDHTVVSDKLKGQGIAGKLLDVAVDYARKNNFKVHPVCSYVVKKFESGNYDDIKI</sequence>
<dbReference type="Pfam" id="PF14542">
    <property type="entry name" value="Acetyltransf_CG"/>
    <property type="match status" value="1"/>
</dbReference>
<dbReference type="PANTHER" id="PTHR31435:SF10">
    <property type="entry name" value="BSR4717 PROTEIN"/>
    <property type="match status" value="1"/>
</dbReference>
<accession>D4CUQ2</accession>
<keyword evidence="1" id="KW-0472">Membrane</keyword>
<feature type="domain" description="N-acetyltransferase" evidence="2">
    <location>
        <begin position="31"/>
        <end position="117"/>
    </location>
</feature>
<gene>
    <name evidence="3" type="ORF">FUSPEROL_01143</name>
</gene>
<dbReference type="SUPFAM" id="SSF55729">
    <property type="entry name" value="Acyl-CoA N-acyltransferases (Nat)"/>
    <property type="match status" value="1"/>
</dbReference>
<evidence type="ECO:0000313" key="4">
    <source>
        <dbReference type="Proteomes" id="UP000003748"/>
    </source>
</evidence>
<dbReference type="PROSITE" id="PS51729">
    <property type="entry name" value="GNAT_YJDJ"/>
    <property type="match status" value="1"/>
</dbReference>
<feature type="transmembrane region" description="Helical" evidence="1">
    <location>
        <begin position="6"/>
        <end position="23"/>
    </location>
</feature>
<dbReference type="Proteomes" id="UP000003748">
    <property type="component" value="Unassembled WGS sequence"/>
</dbReference>
<dbReference type="PANTHER" id="PTHR31435">
    <property type="entry name" value="PROTEIN NATD1"/>
    <property type="match status" value="1"/>
</dbReference>
<dbReference type="HOGENOM" id="CLU_132888_2_0_0"/>
<evidence type="ECO:0000313" key="3">
    <source>
        <dbReference type="EMBL" id="EFE86908.1"/>
    </source>
</evidence>
<name>D4CUQ2_9FUSO</name>
<dbReference type="eggNOG" id="COG2388">
    <property type="taxonomic scope" value="Bacteria"/>
</dbReference>
<keyword evidence="1" id="KW-0812">Transmembrane</keyword>
<dbReference type="InterPro" id="IPR045057">
    <property type="entry name" value="Gcn5-rel_NAT"/>
</dbReference>
<proteinExistence type="predicted"/>
<dbReference type="InterPro" id="IPR016181">
    <property type="entry name" value="Acyl_CoA_acyltransferase"/>
</dbReference>
<dbReference type="AlphaFoldDB" id="D4CUQ2"/>
<evidence type="ECO:0000256" key="1">
    <source>
        <dbReference type="SAM" id="Phobius"/>
    </source>
</evidence>
<dbReference type="EMBL" id="ACJY01000058">
    <property type="protein sequence ID" value="EFE86908.1"/>
    <property type="molecule type" value="Genomic_DNA"/>
</dbReference>
<dbReference type="Gene3D" id="3.40.630.30">
    <property type="match status" value="1"/>
</dbReference>
<dbReference type="InterPro" id="IPR031165">
    <property type="entry name" value="GNAT_YJDJ"/>
</dbReference>
<evidence type="ECO:0000259" key="2">
    <source>
        <dbReference type="PROSITE" id="PS51729"/>
    </source>
</evidence>
<dbReference type="CDD" id="cd04301">
    <property type="entry name" value="NAT_SF"/>
    <property type="match status" value="1"/>
</dbReference>
<reference evidence="3 4" key="1">
    <citation type="submission" date="2010-02" db="EMBL/GenBank/DDBJ databases">
        <authorList>
            <person name="Weinstock G."/>
            <person name="Sodergren E."/>
            <person name="Clifton S."/>
            <person name="Fulton L."/>
            <person name="Fulton B."/>
            <person name="Courtney L."/>
            <person name="Fronick C."/>
            <person name="Harrison M."/>
            <person name="Strong C."/>
            <person name="Farmer C."/>
            <person name="Delahaunty K."/>
            <person name="Markovic C."/>
            <person name="Hall O."/>
            <person name="Minx P."/>
            <person name="Tomlinson C."/>
            <person name="Mitreva M."/>
            <person name="Nelson J."/>
            <person name="Hou S."/>
            <person name="Wollam A."/>
            <person name="Pepin K.H."/>
            <person name="Johnson M."/>
            <person name="Bhonagiri V."/>
            <person name="Zhang X."/>
            <person name="Suruliraj S."/>
            <person name="Warren W."/>
            <person name="Chinwalla A."/>
            <person name="Mardis E.R."/>
            <person name="Wilson R.K."/>
        </authorList>
    </citation>
    <scope>NUCLEOTIDE SEQUENCE [LARGE SCALE GENOMIC DNA]</scope>
    <source>
        <strain evidence="3 4">ATCC 33693</strain>
    </source>
</reference>
<keyword evidence="1" id="KW-1133">Transmembrane helix</keyword>
<comment type="caution">
    <text evidence="3">The sequence shown here is derived from an EMBL/GenBank/DDBJ whole genome shotgun (WGS) entry which is preliminary data.</text>
</comment>
<protein>
    <recommendedName>
        <fullName evidence="2">N-acetyltransferase domain-containing protein</fullName>
    </recommendedName>
</protein>